<dbReference type="Gene3D" id="3.30.559.10">
    <property type="entry name" value="Chloramphenicol acetyltransferase-like domain"/>
    <property type="match status" value="1"/>
</dbReference>
<dbReference type="Proteomes" id="UP000194218">
    <property type="component" value="Chromosome"/>
</dbReference>
<comment type="cofactor">
    <cofactor evidence="1">
        <name>pantetheine 4'-phosphate</name>
        <dbReference type="ChEBI" id="CHEBI:47942"/>
    </cofactor>
</comment>
<dbReference type="Gene3D" id="3.40.50.720">
    <property type="entry name" value="NAD(P)-binding Rossmann-like Domain"/>
    <property type="match status" value="1"/>
</dbReference>
<dbReference type="InterPro" id="IPR010071">
    <property type="entry name" value="AA_adenyl_dom"/>
</dbReference>
<dbReference type="Pfam" id="PF13193">
    <property type="entry name" value="AMP-binding_C"/>
    <property type="match status" value="1"/>
</dbReference>
<feature type="compositionally biased region" description="Low complexity" evidence="6">
    <location>
        <begin position="967"/>
        <end position="978"/>
    </location>
</feature>
<dbReference type="InterPro" id="IPR036736">
    <property type="entry name" value="ACP-like_sf"/>
</dbReference>
<keyword evidence="4" id="KW-0597">Phosphoprotein</keyword>
<feature type="region of interest" description="Disordered" evidence="6">
    <location>
        <begin position="950"/>
        <end position="980"/>
    </location>
</feature>
<evidence type="ECO:0000256" key="4">
    <source>
        <dbReference type="ARBA" id="ARBA00022553"/>
    </source>
</evidence>
<evidence type="ECO:0000259" key="7">
    <source>
        <dbReference type="PROSITE" id="PS50075"/>
    </source>
</evidence>
<protein>
    <recommendedName>
        <fullName evidence="7">Carrier domain-containing protein</fullName>
    </recommendedName>
</protein>
<dbReference type="Gene3D" id="3.30.300.30">
    <property type="match status" value="1"/>
</dbReference>
<dbReference type="InterPro" id="IPR001242">
    <property type="entry name" value="Condensation_dom"/>
</dbReference>
<feature type="compositionally biased region" description="Basic and acidic residues" evidence="6">
    <location>
        <begin position="952"/>
        <end position="963"/>
    </location>
</feature>
<dbReference type="NCBIfam" id="TIGR01733">
    <property type="entry name" value="AA-adenyl-dom"/>
    <property type="match status" value="1"/>
</dbReference>
<evidence type="ECO:0000313" key="9">
    <source>
        <dbReference type="Proteomes" id="UP000194218"/>
    </source>
</evidence>
<organism evidence="8 9">
    <name type="scientific">Streptomyces marincola</name>
    <dbReference type="NCBI Taxonomy" id="2878388"/>
    <lineage>
        <taxon>Bacteria</taxon>
        <taxon>Bacillati</taxon>
        <taxon>Actinomycetota</taxon>
        <taxon>Actinomycetes</taxon>
        <taxon>Kitasatosporales</taxon>
        <taxon>Streptomycetaceae</taxon>
        <taxon>Streptomyces</taxon>
    </lineage>
</organism>
<dbReference type="InterPro" id="IPR020845">
    <property type="entry name" value="AMP-binding_CS"/>
</dbReference>
<dbReference type="InterPro" id="IPR023213">
    <property type="entry name" value="CAT-like_dom_sf"/>
</dbReference>
<dbReference type="Gene3D" id="1.10.1200.10">
    <property type="entry name" value="ACP-like"/>
    <property type="match status" value="1"/>
</dbReference>
<dbReference type="GO" id="GO:0016874">
    <property type="term" value="F:ligase activity"/>
    <property type="evidence" value="ECO:0007669"/>
    <property type="project" value="UniProtKB-KW"/>
</dbReference>
<feature type="domain" description="Carrier" evidence="7">
    <location>
        <begin position="976"/>
        <end position="1051"/>
    </location>
</feature>
<name>A0A1W7D4H7_9ACTN</name>
<dbReference type="SUPFAM" id="SSF52777">
    <property type="entry name" value="CoA-dependent acyltransferases"/>
    <property type="match status" value="2"/>
</dbReference>
<evidence type="ECO:0000256" key="6">
    <source>
        <dbReference type="SAM" id="MobiDB-lite"/>
    </source>
</evidence>
<dbReference type="CDD" id="cd19531">
    <property type="entry name" value="LCL_NRPS-like"/>
    <property type="match status" value="1"/>
</dbReference>
<dbReference type="RefSeq" id="WP_086161740.1">
    <property type="nucleotide sequence ID" value="NZ_CP021121.1"/>
</dbReference>
<gene>
    <name evidence="8" type="ORF">CAG99_26475</name>
</gene>
<keyword evidence="5" id="KW-0436">Ligase</keyword>
<dbReference type="GO" id="GO:0008610">
    <property type="term" value="P:lipid biosynthetic process"/>
    <property type="evidence" value="ECO:0007669"/>
    <property type="project" value="UniProtKB-ARBA"/>
</dbReference>
<dbReference type="PROSITE" id="PS50075">
    <property type="entry name" value="CARRIER"/>
    <property type="match status" value="1"/>
</dbReference>
<reference evidence="8 9" key="1">
    <citation type="submission" date="2017-05" db="EMBL/GenBank/DDBJ databases">
        <title>Complete genome sequence of Streptomyces sp. SCSIO 03032 revealed the diverse biosynthetic pathways for its bioactive secondary metabolites.</title>
        <authorList>
            <person name="Ma L."/>
            <person name="Zhu Y."/>
            <person name="Zhang W."/>
            <person name="Zhang G."/>
            <person name="Tian X."/>
            <person name="Zhang S."/>
            <person name="Zhang C."/>
        </authorList>
    </citation>
    <scope>NUCLEOTIDE SEQUENCE [LARGE SCALE GENOMIC DNA]</scope>
    <source>
        <strain evidence="8 9">SCSIO 03032</strain>
    </source>
</reference>
<dbReference type="FunFam" id="1.10.1200.10:FF:000016">
    <property type="entry name" value="Non-ribosomal peptide synthase"/>
    <property type="match status" value="1"/>
</dbReference>
<dbReference type="PROSITE" id="PS00455">
    <property type="entry name" value="AMP_BINDING"/>
    <property type="match status" value="1"/>
</dbReference>
<sequence length="1452" mass="154561">MPYDLPSRPSYPMSSEQESIWLNDQFQEGTSRYVESWAYRLRGARVVPAAVRAALDGIVARHEALRSRLHLVAGEPRQTVLPPGPVGLEIRRVSPGRLPAALAEAATRPVPLDRPPLLRATLLHLDDHEGRGADGGGDHDAVLVVAVHHAVIDGWCWSLLDTEFSALYQAALDGSDPGLPELPVQFGPYAQARPAPARTSLEFWRRTLAGAPPESSFPTDRPRPAVLGAGGDRVEFTLGPDLVKGVRALARRARTTPFTVLATALGALLARSSGREEVVIGTPVSRRDEERLEPMLACLTDVMPLLQRLRPDASFAELTARTKAAVWDAVRHRDVAFSDLVRDLRVERSTGRFPLFQVVFGLDDAPAPALDLPGVTAERLYVHGGTAKYDVFLHMIPEAGGLRGYWEFSTDLFDRVTAERLTGRLTALLASAVADPDRPLAELDVLPPEEHALLQQWTHGPAPAGDLPLAHEAVAAQARRTPDAPAVVHGDRTLSYAQLEAAAANVAAHLVALGAARRPVGICLRRSPELAVAVLGVLKAGGCYLPLDPDYPADRIAFMTADSGIGTVLTQRDLVHLVGTADAKPVVVDGLPPAPAVPLPAAGPDDLGYLIYTSGSTGRPKGVAMPHRALANLLAWQRDRSAAGTGTRTLHFTPLSFDVSFQELFSTWATGGTLVMVDDEARRDPARLLDILAAQRVRRLFLPFVALQQLAEYACATGRTLPELREVATAGEQLFATPALREFFRSHAPEAVLDNHYGPSETHVVVAERLAKDPAAWPDVPPIGRPVAGARVRVLDGALRPVPPGTTGELCVAGPVLADGYLGRPDLTAERFVLHEGTRFYRTGDLVRHLPDGRLAYLGRGDDQVKIRGHRVETGEVEAVLRALPGVADAAVVAQDLPSGRRLVAHYLTAADDATAPRPAAVRQALAERLPAYMVPAAVLNPERFPLTPSGKLDRAALPRPEDADAQPESSAASAAPSTPTERRIARIWSDLLGIARVGVREDFFALGGHSLLATRLVLAIRRDLGVRVPPGAVSASATVAALAALVDGNDGHDGAGPVAGTLDLPAEVRLPADIVPAPGAAPEVEAPAHVLLTGGTGFLGAFTLSALLERTDATVHCLVRGTDPEHAAQRLRLALETYGLWDERRARRVAVVHGDLARPSLGLSGDAFDDLARTVDAVHHVGAAVNLVSSYGQLKAATVDGTAEILRLAARHRTVPVHHVSTVGVYAGTAPHPIGPEHPTGPPEALAHGYTRSKWVAEGLVEQARRRGLPVTMYRPTRIAGHSRTGACQTGDYLWLMLKGCVQAQAAPAPVDTAFDLVPVDHVADAVVALSLLPGTTGRTFHLAAGRLLRLETALDWLRAVGHHLPEVSPRAWLDRIGADPANAAFPLLGTLAAELTGGGSEGSLTFDPSATDTALAATDVARPAFDRELFGRCAAYLTAAKWFPEPGAAH</sequence>
<dbReference type="OrthoDB" id="2472181at2"/>
<evidence type="ECO:0000256" key="1">
    <source>
        <dbReference type="ARBA" id="ARBA00001957"/>
    </source>
</evidence>
<dbReference type="CDD" id="cd05235">
    <property type="entry name" value="SDR_e1"/>
    <property type="match status" value="1"/>
</dbReference>
<dbReference type="Pfam" id="PF00668">
    <property type="entry name" value="Condensation"/>
    <property type="match status" value="1"/>
</dbReference>
<evidence type="ECO:0000256" key="5">
    <source>
        <dbReference type="ARBA" id="ARBA00022598"/>
    </source>
</evidence>
<dbReference type="GO" id="GO:0031177">
    <property type="term" value="F:phosphopantetheine binding"/>
    <property type="evidence" value="ECO:0007669"/>
    <property type="project" value="InterPro"/>
</dbReference>
<dbReference type="GO" id="GO:0072330">
    <property type="term" value="P:monocarboxylic acid biosynthetic process"/>
    <property type="evidence" value="ECO:0007669"/>
    <property type="project" value="UniProtKB-ARBA"/>
</dbReference>
<dbReference type="Pfam" id="PF00501">
    <property type="entry name" value="AMP-binding"/>
    <property type="match status" value="1"/>
</dbReference>
<dbReference type="InterPro" id="IPR036291">
    <property type="entry name" value="NAD(P)-bd_dom_sf"/>
</dbReference>
<dbReference type="GO" id="GO:0044550">
    <property type="term" value="P:secondary metabolite biosynthetic process"/>
    <property type="evidence" value="ECO:0007669"/>
    <property type="project" value="TreeGrafter"/>
</dbReference>
<dbReference type="SMART" id="SM00823">
    <property type="entry name" value="PKS_PP"/>
    <property type="match status" value="1"/>
</dbReference>
<dbReference type="Gene3D" id="3.30.559.30">
    <property type="entry name" value="Nonribosomal peptide synthetase, condensation domain"/>
    <property type="match status" value="1"/>
</dbReference>
<dbReference type="GO" id="GO:0005737">
    <property type="term" value="C:cytoplasm"/>
    <property type="evidence" value="ECO:0007669"/>
    <property type="project" value="TreeGrafter"/>
</dbReference>
<dbReference type="InterPro" id="IPR000873">
    <property type="entry name" value="AMP-dep_synth/lig_dom"/>
</dbReference>
<dbReference type="SUPFAM" id="SSF56801">
    <property type="entry name" value="Acetyl-CoA synthetase-like"/>
    <property type="match status" value="1"/>
</dbReference>
<dbReference type="GO" id="GO:0017000">
    <property type="term" value="P:antibiotic biosynthetic process"/>
    <property type="evidence" value="ECO:0007669"/>
    <property type="project" value="UniProtKB-ARBA"/>
</dbReference>
<comment type="similarity">
    <text evidence="2">Belongs to the ATP-dependent AMP-binding enzyme family.</text>
</comment>
<keyword evidence="3" id="KW-0596">Phosphopantetheine</keyword>
<dbReference type="InterPro" id="IPR013120">
    <property type="entry name" value="FAR_NAD-bd"/>
</dbReference>
<dbReference type="InterPro" id="IPR045851">
    <property type="entry name" value="AMP-bd_C_sf"/>
</dbReference>
<evidence type="ECO:0000313" key="8">
    <source>
        <dbReference type="EMBL" id="ARQ71904.1"/>
    </source>
</evidence>
<accession>A0A1W7D4H7</accession>
<dbReference type="NCBIfam" id="TIGR01746">
    <property type="entry name" value="Thioester-redct"/>
    <property type="match status" value="1"/>
</dbReference>
<proteinExistence type="inferred from homology"/>
<dbReference type="InterPro" id="IPR025110">
    <property type="entry name" value="AMP-bd_C"/>
</dbReference>
<dbReference type="Gene3D" id="3.40.50.12780">
    <property type="entry name" value="N-terminal domain of ligase-like"/>
    <property type="match status" value="1"/>
</dbReference>
<dbReference type="PIRSF" id="PIRSF001617">
    <property type="entry name" value="Alpha-AR"/>
    <property type="match status" value="1"/>
</dbReference>
<evidence type="ECO:0000256" key="3">
    <source>
        <dbReference type="ARBA" id="ARBA00022450"/>
    </source>
</evidence>
<dbReference type="SUPFAM" id="SSF51735">
    <property type="entry name" value="NAD(P)-binding Rossmann-fold domains"/>
    <property type="match status" value="1"/>
</dbReference>
<dbReference type="SUPFAM" id="SSF47336">
    <property type="entry name" value="ACP-like"/>
    <property type="match status" value="1"/>
</dbReference>
<keyword evidence="9" id="KW-1185">Reference proteome</keyword>
<dbReference type="InterPro" id="IPR042099">
    <property type="entry name" value="ANL_N_sf"/>
</dbReference>
<dbReference type="Pfam" id="PF00550">
    <property type="entry name" value="PP-binding"/>
    <property type="match status" value="1"/>
</dbReference>
<evidence type="ECO:0000256" key="2">
    <source>
        <dbReference type="ARBA" id="ARBA00006432"/>
    </source>
</evidence>
<dbReference type="GO" id="GO:0043041">
    <property type="term" value="P:amino acid activation for nonribosomal peptide biosynthetic process"/>
    <property type="evidence" value="ECO:0007669"/>
    <property type="project" value="TreeGrafter"/>
</dbReference>
<dbReference type="EMBL" id="CP021121">
    <property type="protein sequence ID" value="ARQ71904.1"/>
    <property type="molecule type" value="Genomic_DNA"/>
</dbReference>
<dbReference type="PANTHER" id="PTHR45527:SF1">
    <property type="entry name" value="FATTY ACID SYNTHASE"/>
    <property type="match status" value="1"/>
</dbReference>
<dbReference type="InterPro" id="IPR010080">
    <property type="entry name" value="Thioester_reductase-like_dom"/>
</dbReference>
<dbReference type="KEGG" id="smao:CAG99_26475"/>
<dbReference type="Pfam" id="PF07993">
    <property type="entry name" value="NAD_binding_4"/>
    <property type="match status" value="1"/>
</dbReference>
<dbReference type="InterPro" id="IPR009081">
    <property type="entry name" value="PP-bd_ACP"/>
</dbReference>
<dbReference type="PANTHER" id="PTHR45527">
    <property type="entry name" value="NONRIBOSOMAL PEPTIDE SYNTHETASE"/>
    <property type="match status" value="1"/>
</dbReference>
<dbReference type="InterPro" id="IPR020806">
    <property type="entry name" value="PKS_PP-bd"/>
</dbReference>